<keyword evidence="9 13" id="KW-0067">ATP-binding</keyword>
<evidence type="ECO:0000256" key="14">
    <source>
        <dbReference type="RuleBase" id="RU003448"/>
    </source>
</evidence>
<accession>A0A553IHU4</accession>
<evidence type="ECO:0000313" key="18">
    <source>
        <dbReference type="Proteomes" id="UP000315938"/>
    </source>
</evidence>
<dbReference type="EC" id="2.7.2.4" evidence="14"/>
<dbReference type="NCBIfam" id="NF005154">
    <property type="entry name" value="PRK06635.1-2"/>
    <property type="match status" value="1"/>
</dbReference>
<feature type="domain" description="ACT" evidence="16">
    <location>
        <begin position="262"/>
        <end position="345"/>
    </location>
</feature>
<evidence type="ECO:0000256" key="5">
    <source>
        <dbReference type="ARBA" id="ARBA00022605"/>
    </source>
</evidence>
<dbReference type="PANTHER" id="PTHR21499:SF3">
    <property type="entry name" value="ASPARTOKINASE"/>
    <property type="match status" value="1"/>
</dbReference>
<keyword evidence="6 14" id="KW-0808">Transferase</keyword>
<evidence type="ECO:0000256" key="3">
    <source>
        <dbReference type="ARBA" id="ARBA00005139"/>
    </source>
</evidence>
<dbReference type="GO" id="GO:0009089">
    <property type="term" value="P:lysine biosynthetic process via diaminopimelate"/>
    <property type="evidence" value="ECO:0007669"/>
    <property type="project" value="UniProtKB-UniPathway"/>
</dbReference>
<feature type="binding site" evidence="13">
    <location>
        <position position="177"/>
    </location>
    <ligand>
        <name>ATP</name>
        <dbReference type="ChEBI" id="CHEBI:30616"/>
    </ligand>
</feature>
<protein>
    <recommendedName>
        <fullName evidence="14">Aspartokinase</fullName>
        <ecNumber evidence="14">2.7.2.4</ecNumber>
    </recommendedName>
</protein>
<evidence type="ECO:0000256" key="15">
    <source>
        <dbReference type="RuleBase" id="RU004249"/>
    </source>
</evidence>
<evidence type="ECO:0000313" key="17">
    <source>
        <dbReference type="EMBL" id="TRX99771.1"/>
    </source>
</evidence>
<dbReference type="InterPro" id="IPR045865">
    <property type="entry name" value="ACT-like_dom_sf"/>
</dbReference>
<name>A0A553IHU4_ACHLA</name>
<dbReference type="SUPFAM" id="SSF55021">
    <property type="entry name" value="ACT-like"/>
    <property type="match status" value="2"/>
</dbReference>
<evidence type="ECO:0000256" key="6">
    <source>
        <dbReference type="ARBA" id="ARBA00022679"/>
    </source>
</evidence>
<dbReference type="PANTHER" id="PTHR21499">
    <property type="entry name" value="ASPARTATE KINASE"/>
    <property type="match status" value="1"/>
</dbReference>
<evidence type="ECO:0000256" key="11">
    <source>
        <dbReference type="ARBA" id="ARBA00023154"/>
    </source>
</evidence>
<dbReference type="GeneID" id="41338947"/>
<dbReference type="GO" id="GO:0005829">
    <property type="term" value="C:cytosol"/>
    <property type="evidence" value="ECO:0007669"/>
    <property type="project" value="TreeGrafter"/>
</dbReference>
<dbReference type="UniPathway" id="UPA00034">
    <property type="reaction ID" value="UER00015"/>
</dbReference>
<dbReference type="Proteomes" id="UP000315938">
    <property type="component" value="Unassembled WGS sequence"/>
</dbReference>
<comment type="catalytic activity">
    <reaction evidence="12 14">
        <text>L-aspartate + ATP = 4-phospho-L-aspartate + ADP</text>
        <dbReference type="Rhea" id="RHEA:23776"/>
        <dbReference type="ChEBI" id="CHEBI:29991"/>
        <dbReference type="ChEBI" id="CHEBI:30616"/>
        <dbReference type="ChEBI" id="CHEBI:57535"/>
        <dbReference type="ChEBI" id="CHEBI:456216"/>
        <dbReference type="EC" id="2.7.2.4"/>
    </reaction>
</comment>
<evidence type="ECO:0000256" key="8">
    <source>
        <dbReference type="ARBA" id="ARBA00022777"/>
    </source>
</evidence>
<evidence type="ECO:0000256" key="4">
    <source>
        <dbReference type="ARBA" id="ARBA00010122"/>
    </source>
</evidence>
<comment type="pathway">
    <text evidence="2 15">Amino-acid biosynthesis; L-methionine biosynthesis via de novo pathway; L-homoserine from L-aspartate: step 1/3.</text>
</comment>
<evidence type="ECO:0000256" key="7">
    <source>
        <dbReference type="ARBA" id="ARBA00022741"/>
    </source>
</evidence>
<dbReference type="CDD" id="cd04261">
    <property type="entry name" value="AAK_AKii-LysC-BS"/>
    <property type="match status" value="1"/>
</dbReference>
<feature type="binding site" evidence="13">
    <location>
        <begin position="6"/>
        <end position="9"/>
    </location>
    <ligand>
        <name>ATP</name>
        <dbReference type="ChEBI" id="CHEBI:30616"/>
    </ligand>
</feature>
<dbReference type="Pfam" id="PF00696">
    <property type="entry name" value="AA_kinase"/>
    <property type="match status" value="1"/>
</dbReference>
<dbReference type="AlphaFoldDB" id="A0A553IHU4"/>
<dbReference type="Gene3D" id="3.40.1160.10">
    <property type="entry name" value="Acetylglutamate kinase-like"/>
    <property type="match status" value="1"/>
</dbReference>
<feature type="binding site" evidence="13">
    <location>
        <position position="73"/>
    </location>
    <ligand>
        <name>substrate</name>
    </ligand>
</feature>
<gene>
    <name evidence="17" type="ORF">FNV44_01660</name>
</gene>
<dbReference type="GO" id="GO:0004072">
    <property type="term" value="F:aspartate kinase activity"/>
    <property type="evidence" value="ECO:0007669"/>
    <property type="project" value="UniProtKB-EC"/>
</dbReference>
<comment type="similarity">
    <text evidence="4 14">Belongs to the aspartokinase family.</text>
</comment>
<dbReference type="NCBIfam" id="TIGR00657">
    <property type="entry name" value="asp_kinases"/>
    <property type="match status" value="1"/>
</dbReference>
<dbReference type="GO" id="GO:0005524">
    <property type="term" value="F:ATP binding"/>
    <property type="evidence" value="ECO:0007669"/>
    <property type="project" value="UniProtKB-KW"/>
</dbReference>
<dbReference type="SUPFAM" id="SSF53633">
    <property type="entry name" value="Carbamate kinase-like"/>
    <property type="match status" value="1"/>
</dbReference>
<sequence>MRAVLKFGGSSVQNLDLMKEVAQTIIEKKNTYNELVVVLSAMGKTTNSLIKMAKDITKYPNKRDVDLLISTGEVVSIALLSIMLNDMGYKSIALTGEKAGILTKGTHTKNKISSIDTRRVEAHIQAGNIVIVAGFQGFNEAGEVTTLGRGGSDTTAIALAAKLGAICEIYTDVSGIYGVDPRIYPDAQKLTQIDYEEMKEMAFLGANIMEPRSIDIAQNYGVTVYVTSLKNPLEGTYIKEYKQNMEDKKITGIAVTEKVVMVSIRRIPYSTKITAELFKDLALNEVNIDVINQNPSVGGTINIAFTAHADDLDAVNEVLDKFEAKNPTIQVLKVNEVVKVSIVGSAMRSQSGIAAEVFELFAENDLEVKLVTTSEISISYTFDNKYKNKVVEVLAKHFNV</sequence>
<evidence type="ECO:0000256" key="13">
    <source>
        <dbReference type="PIRSR" id="PIRSR000726-1"/>
    </source>
</evidence>
<reference evidence="17 18" key="1">
    <citation type="submission" date="2019-07" db="EMBL/GenBank/DDBJ databases">
        <title>Genome sequence of Acholeplasma laidlawii strain with increased resistance to erythromycin.</title>
        <authorList>
            <person name="Medvedeva E.S."/>
            <person name="Baranova N.B."/>
            <person name="Siniagina M.N."/>
            <person name="Mouzykantov A."/>
            <person name="Chernova O.A."/>
            <person name="Chernov V.M."/>
        </authorList>
    </citation>
    <scope>NUCLEOTIDE SEQUENCE [LARGE SCALE GENOMIC DNA]</scope>
    <source>
        <strain evidence="17 18">PG8REry</strain>
    </source>
</reference>
<dbReference type="InterPro" id="IPR001341">
    <property type="entry name" value="Asp_kinase"/>
</dbReference>
<evidence type="ECO:0000259" key="16">
    <source>
        <dbReference type="PROSITE" id="PS51671"/>
    </source>
</evidence>
<dbReference type="EMBL" id="VKID01000001">
    <property type="protein sequence ID" value="TRX99771.1"/>
    <property type="molecule type" value="Genomic_DNA"/>
</dbReference>
<comment type="pathway">
    <text evidence="3 15">Amino-acid biosynthesis; L-threonine biosynthesis; L-threonine from L-aspartate: step 1/5.</text>
</comment>
<dbReference type="InterPro" id="IPR001048">
    <property type="entry name" value="Asp/Glu/Uridylate_kinase"/>
</dbReference>
<organism evidence="17 18">
    <name type="scientific">Acholeplasma laidlawii</name>
    <dbReference type="NCBI Taxonomy" id="2148"/>
    <lineage>
        <taxon>Bacteria</taxon>
        <taxon>Bacillati</taxon>
        <taxon>Mycoplasmatota</taxon>
        <taxon>Mollicutes</taxon>
        <taxon>Acholeplasmatales</taxon>
        <taxon>Acholeplasmataceae</taxon>
        <taxon>Acholeplasma</taxon>
    </lineage>
</organism>
<dbReference type="InterPro" id="IPR036393">
    <property type="entry name" value="AceGlu_kinase-like_sf"/>
</dbReference>
<dbReference type="OMA" id="YEIWTDV"/>
<dbReference type="RefSeq" id="WP_012242735.1">
    <property type="nucleotide sequence ID" value="NZ_JACAOE010000001.1"/>
</dbReference>
<dbReference type="Gene3D" id="3.30.2130.10">
    <property type="entry name" value="VC0802-like"/>
    <property type="match status" value="1"/>
</dbReference>
<evidence type="ECO:0000256" key="10">
    <source>
        <dbReference type="ARBA" id="ARBA00022915"/>
    </source>
</evidence>
<feature type="binding site" evidence="13">
    <location>
        <position position="46"/>
    </location>
    <ligand>
        <name>substrate</name>
    </ligand>
</feature>
<evidence type="ECO:0000256" key="9">
    <source>
        <dbReference type="ARBA" id="ARBA00022840"/>
    </source>
</evidence>
<dbReference type="InterPro" id="IPR002912">
    <property type="entry name" value="ACT_dom"/>
</dbReference>
<dbReference type="PROSITE" id="PS00324">
    <property type="entry name" value="ASPARTOKINASE"/>
    <property type="match status" value="1"/>
</dbReference>
<keyword evidence="10" id="KW-0220">Diaminopimelate biosynthesis</keyword>
<evidence type="ECO:0000256" key="2">
    <source>
        <dbReference type="ARBA" id="ARBA00004986"/>
    </source>
</evidence>
<evidence type="ECO:0000256" key="1">
    <source>
        <dbReference type="ARBA" id="ARBA00004766"/>
    </source>
</evidence>
<keyword evidence="11" id="KW-0457">Lysine biosynthesis</keyword>
<dbReference type="Pfam" id="PF22468">
    <property type="entry name" value="ACT_9"/>
    <property type="match status" value="1"/>
</dbReference>
<dbReference type="PIRSF" id="PIRSF000726">
    <property type="entry name" value="Asp_kin"/>
    <property type="match status" value="1"/>
</dbReference>
<dbReference type="InterPro" id="IPR054352">
    <property type="entry name" value="ACT_Aspartokinase"/>
</dbReference>
<evidence type="ECO:0000256" key="12">
    <source>
        <dbReference type="ARBA" id="ARBA00047872"/>
    </source>
</evidence>
<dbReference type="UniPathway" id="UPA00050">
    <property type="reaction ID" value="UER00461"/>
</dbReference>
<proteinExistence type="inferred from homology"/>
<dbReference type="CDD" id="cd04891">
    <property type="entry name" value="ACT_AK-LysC-DapG-like_1"/>
    <property type="match status" value="1"/>
</dbReference>
<keyword evidence="7 13" id="KW-0547">Nucleotide-binding</keyword>
<keyword evidence="5 15" id="KW-0028">Amino-acid biosynthesis</keyword>
<feature type="binding site" evidence="13">
    <location>
        <begin position="171"/>
        <end position="172"/>
    </location>
    <ligand>
        <name>ATP</name>
        <dbReference type="ChEBI" id="CHEBI:30616"/>
    </ligand>
</feature>
<feature type="binding site" evidence="13">
    <location>
        <position position="182"/>
    </location>
    <ligand>
        <name>ATP</name>
        <dbReference type="ChEBI" id="CHEBI:30616"/>
    </ligand>
</feature>
<dbReference type="PROSITE" id="PS51671">
    <property type="entry name" value="ACT"/>
    <property type="match status" value="1"/>
</dbReference>
<dbReference type="GO" id="GO:0019877">
    <property type="term" value="P:diaminopimelate biosynthetic process"/>
    <property type="evidence" value="ECO:0007669"/>
    <property type="project" value="UniProtKB-KW"/>
</dbReference>
<comment type="pathway">
    <text evidence="1 15">Amino-acid biosynthesis; L-lysine biosynthesis via DAP pathway; (S)-tetrahydrodipicolinate from L-aspartate: step 1/4.</text>
</comment>
<comment type="caution">
    <text evidence="17">The sequence shown here is derived from an EMBL/GenBank/DDBJ whole genome shotgun (WGS) entry which is preliminary data.</text>
</comment>
<dbReference type="NCBIfam" id="NF005155">
    <property type="entry name" value="PRK06635.1-4"/>
    <property type="match status" value="1"/>
</dbReference>
<dbReference type="UniPathway" id="UPA00051">
    <property type="reaction ID" value="UER00462"/>
</dbReference>
<dbReference type="GO" id="GO:0009088">
    <property type="term" value="P:threonine biosynthetic process"/>
    <property type="evidence" value="ECO:0007669"/>
    <property type="project" value="UniProtKB-UniPathway"/>
</dbReference>
<dbReference type="InterPro" id="IPR005260">
    <property type="entry name" value="Asp_kin_monofn"/>
</dbReference>
<dbReference type="InterPro" id="IPR018042">
    <property type="entry name" value="Aspartate_kinase_CS"/>
</dbReference>
<dbReference type="InterPro" id="IPR041740">
    <property type="entry name" value="AKii-LysC-BS"/>
</dbReference>
<dbReference type="GO" id="GO:0009090">
    <property type="term" value="P:homoserine biosynthetic process"/>
    <property type="evidence" value="ECO:0007669"/>
    <property type="project" value="TreeGrafter"/>
</dbReference>
<keyword evidence="8 14" id="KW-0418">Kinase</keyword>